<proteinExistence type="predicted"/>
<reference evidence="1 2" key="1">
    <citation type="journal article" date="2020" name="ISME J.">
        <title>Comparative genomics reveals insights into cyanobacterial evolution and habitat adaptation.</title>
        <authorList>
            <person name="Chen M.Y."/>
            <person name="Teng W.K."/>
            <person name="Zhao L."/>
            <person name="Hu C.X."/>
            <person name="Zhou Y.K."/>
            <person name="Han B.P."/>
            <person name="Song L.R."/>
            <person name="Shu W.S."/>
        </authorList>
    </citation>
    <scope>NUCLEOTIDE SEQUENCE [LARGE SCALE GENOMIC DNA]</scope>
    <source>
        <strain evidence="1 2">FACHB-1050</strain>
    </source>
</reference>
<name>A0ABR8CEZ1_9CYAN</name>
<organism evidence="1 2">
    <name type="scientific">Phormidium tenue FACHB-1050</name>
    <dbReference type="NCBI Taxonomy" id="2692857"/>
    <lineage>
        <taxon>Bacteria</taxon>
        <taxon>Bacillati</taxon>
        <taxon>Cyanobacteriota</taxon>
        <taxon>Cyanophyceae</taxon>
        <taxon>Oscillatoriophycideae</taxon>
        <taxon>Oscillatoriales</taxon>
        <taxon>Oscillatoriaceae</taxon>
        <taxon>Phormidium</taxon>
    </lineage>
</organism>
<dbReference type="RefSeq" id="WP_190580377.1">
    <property type="nucleotide sequence ID" value="NZ_CAWPQU010000032.1"/>
</dbReference>
<sequence length="48" mass="5063">MDTATTKSSKLSELKSAIIREPLIVNAGATVGELIGQVTPDHLSFHQG</sequence>
<comment type="caution">
    <text evidence="1">The sequence shown here is derived from an EMBL/GenBank/DDBJ whole genome shotgun (WGS) entry which is preliminary data.</text>
</comment>
<dbReference type="Proteomes" id="UP000618445">
    <property type="component" value="Unassembled WGS sequence"/>
</dbReference>
<gene>
    <name evidence="1" type="ORF">H6G05_19070</name>
</gene>
<evidence type="ECO:0000313" key="2">
    <source>
        <dbReference type="Proteomes" id="UP000618445"/>
    </source>
</evidence>
<keyword evidence="2" id="KW-1185">Reference proteome</keyword>
<accession>A0ABR8CEZ1</accession>
<dbReference type="EMBL" id="JACJQY010000038">
    <property type="protein sequence ID" value="MBD2318940.1"/>
    <property type="molecule type" value="Genomic_DNA"/>
</dbReference>
<evidence type="ECO:0000313" key="1">
    <source>
        <dbReference type="EMBL" id="MBD2318940.1"/>
    </source>
</evidence>
<protein>
    <submittedName>
        <fullName evidence="1">Uncharacterized protein</fullName>
    </submittedName>
</protein>